<dbReference type="OrthoDB" id="2621139at2"/>
<evidence type="ECO:0000313" key="1">
    <source>
        <dbReference type="EMBL" id="KAA8787114.1"/>
    </source>
</evidence>
<organism evidence="1 2">
    <name type="scientific">Paenibacillus amylolyticus</name>
    <dbReference type="NCBI Taxonomy" id="1451"/>
    <lineage>
        <taxon>Bacteria</taxon>
        <taxon>Bacillati</taxon>
        <taxon>Bacillota</taxon>
        <taxon>Bacilli</taxon>
        <taxon>Bacillales</taxon>
        <taxon>Paenibacillaceae</taxon>
        <taxon>Paenibacillus</taxon>
    </lineage>
</organism>
<dbReference type="EMBL" id="RIAS01000018">
    <property type="protein sequence ID" value="KAA8787114.1"/>
    <property type="molecule type" value="Genomic_DNA"/>
</dbReference>
<dbReference type="Proteomes" id="UP000323664">
    <property type="component" value="Unassembled WGS sequence"/>
</dbReference>
<protein>
    <submittedName>
        <fullName evidence="1">Uncharacterized protein</fullName>
    </submittedName>
</protein>
<evidence type="ECO:0000313" key="2">
    <source>
        <dbReference type="Proteomes" id="UP000323664"/>
    </source>
</evidence>
<dbReference type="RefSeq" id="WP_123066787.1">
    <property type="nucleotide sequence ID" value="NZ_RIAS01000018.1"/>
</dbReference>
<proteinExistence type="predicted"/>
<reference evidence="1 2" key="1">
    <citation type="journal article" date="2019" name="J. Ind. Microbiol. Biotechnol.">
        <title>Paenibacillus amylolyticus 27C64 has a diverse set of carbohydrate-active enzymes and complete pectin deconstruction system.</title>
        <authorList>
            <person name="Keggi C."/>
            <person name="Doran-Peterson J."/>
        </authorList>
    </citation>
    <scope>NUCLEOTIDE SEQUENCE [LARGE SCALE GENOMIC DNA]</scope>
    <source>
        <strain evidence="1 2">27C64</strain>
    </source>
</reference>
<comment type="caution">
    <text evidence="1">The sequence shown here is derived from an EMBL/GenBank/DDBJ whole genome shotgun (WGS) entry which is preliminary data.</text>
</comment>
<sequence>MENNKYPENYFEHYIFSFSGIGYMPNEAGFEKLAKLYIDIEGIDEFLNLIKEIQIIKTNNDWLYFKSIAEGFEIEGLDIVKLKEMAEVAINIFNTISESHGSSGN</sequence>
<gene>
    <name evidence="1" type="ORF">EC604_25105</name>
</gene>
<name>A0A5M9WZL3_PAEAM</name>
<accession>A0A5M9WZL3</accession>
<dbReference type="AlphaFoldDB" id="A0A5M9WZL3"/>